<dbReference type="PANTHER" id="PTHR17490:SF16">
    <property type="entry name" value="THREONYLCARBAMOYL-AMP SYNTHASE"/>
    <property type="match status" value="1"/>
</dbReference>
<dbReference type="InterPro" id="IPR010923">
    <property type="entry name" value="T(6)A37_SUA5"/>
</dbReference>
<evidence type="ECO:0000256" key="14">
    <source>
        <dbReference type="PIRSR" id="PIRSR004930-1"/>
    </source>
</evidence>
<evidence type="ECO:0000256" key="12">
    <source>
        <dbReference type="ARBA" id="ARBA00048366"/>
    </source>
</evidence>
<keyword evidence="10 13" id="KW-0067">ATP-binding</keyword>
<evidence type="ECO:0000313" key="17">
    <source>
        <dbReference type="Proteomes" id="UP000017148"/>
    </source>
</evidence>
<dbReference type="GO" id="GO:0006450">
    <property type="term" value="P:regulation of translational fidelity"/>
    <property type="evidence" value="ECO:0007669"/>
    <property type="project" value="TreeGrafter"/>
</dbReference>
<feature type="binding site" evidence="14">
    <location>
        <position position="115"/>
    </location>
    <ligand>
        <name>ATP</name>
        <dbReference type="ChEBI" id="CHEBI:30616"/>
    </ligand>
</feature>
<evidence type="ECO:0000256" key="1">
    <source>
        <dbReference type="ARBA" id="ARBA00004496"/>
    </source>
</evidence>
<dbReference type="Pfam" id="PF01300">
    <property type="entry name" value="Sua5_yciO_yrdC"/>
    <property type="match status" value="1"/>
</dbReference>
<evidence type="ECO:0000256" key="2">
    <source>
        <dbReference type="ARBA" id="ARBA00007663"/>
    </source>
</evidence>
<evidence type="ECO:0000256" key="6">
    <source>
        <dbReference type="ARBA" id="ARBA00022679"/>
    </source>
</evidence>
<dbReference type="Proteomes" id="UP000017148">
    <property type="component" value="Unassembled WGS sequence"/>
</dbReference>
<dbReference type="GO" id="GO:0008033">
    <property type="term" value="P:tRNA processing"/>
    <property type="evidence" value="ECO:0007669"/>
    <property type="project" value="UniProtKB-KW"/>
</dbReference>
<comment type="caution">
    <text evidence="16">The sequence shown here is derived from an EMBL/GenBank/DDBJ whole genome shotgun (WGS) entry which is preliminary data.</text>
</comment>
<dbReference type="InterPro" id="IPR005145">
    <property type="entry name" value="Sua5_C"/>
</dbReference>
<evidence type="ECO:0000256" key="5">
    <source>
        <dbReference type="ARBA" id="ARBA00022490"/>
    </source>
</evidence>
<evidence type="ECO:0000256" key="11">
    <source>
        <dbReference type="ARBA" id="ARBA00029774"/>
    </source>
</evidence>
<dbReference type="PIRSF" id="PIRSF004930">
    <property type="entry name" value="Tln_factor_SUA5"/>
    <property type="match status" value="1"/>
</dbReference>
<evidence type="ECO:0000259" key="15">
    <source>
        <dbReference type="PROSITE" id="PS51163"/>
    </source>
</evidence>
<dbReference type="NCBIfam" id="TIGR00057">
    <property type="entry name" value="L-threonylcarbamoyladenylate synthase"/>
    <property type="match status" value="1"/>
</dbReference>
<dbReference type="GO" id="GO:0000049">
    <property type="term" value="F:tRNA binding"/>
    <property type="evidence" value="ECO:0007669"/>
    <property type="project" value="TreeGrafter"/>
</dbReference>
<dbReference type="PATRIC" id="fig|1313304.3.peg.1736"/>
<keyword evidence="7 13" id="KW-0819">tRNA processing</keyword>
<dbReference type="InterPro" id="IPR006070">
    <property type="entry name" value="Sua5-like_dom"/>
</dbReference>
<feature type="binding site" evidence="14">
    <location>
        <position position="33"/>
    </location>
    <ligand>
        <name>L-threonine</name>
        <dbReference type="ChEBI" id="CHEBI:57926"/>
    </ligand>
</feature>
<accession>U7D8D7</accession>
<dbReference type="PANTHER" id="PTHR17490">
    <property type="entry name" value="SUA5"/>
    <property type="match status" value="1"/>
</dbReference>
<sequence length="333" mass="35421">MPARTTKLLSPHEIDTAADIIRTGGLVAFPTETVYGLGANALDAAAARSIFTAKKRPSFDPLIVHLATLHDVSRVAADIPEKALKAFEAFWPGPFTAILPKKECVPDVVTAGLPTVGVRIPRNELAHTLIERSGCVVAAPSANLFSHTSPTTAAAVEQMLSGRIDAIVEGGACHVGVESTIVSFCEDPPVVYRAGGVSIEEVEACIGPVRTAPSKGDEKKAPGRSLRHYAPQTPLYLNAQQSDFPQGASLGLLAFGPEGNRHGYEVVQNLSCTGNLTEAARNLYAFMRSFDEYDLSAILVETIPFTGLGRAINDRLLRASEDGFKKEAFPQGS</sequence>
<keyword evidence="6 13" id="KW-0808">Transferase</keyword>
<feature type="binding site" evidence="14">
    <location>
        <position position="65"/>
    </location>
    <ligand>
        <name>L-threonine</name>
        <dbReference type="ChEBI" id="CHEBI:57926"/>
    </ligand>
</feature>
<dbReference type="PROSITE" id="PS51163">
    <property type="entry name" value="YRDC"/>
    <property type="match status" value="1"/>
</dbReference>
<name>U7D8D7_9BACT</name>
<evidence type="ECO:0000256" key="10">
    <source>
        <dbReference type="ARBA" id="ARBA00022840"/>
    </source>
</evidence>
<keyword evidence="5 13" id="KW-0963">Cytoplasm</keyword>
<dbReference type="SUPFAM" id="SSF55821">
    <property type="entry name" value="YrdC/RibB"/>
    <property type="match status" value="1"/>
</dbReference>
<evidence type="ECO:0000256" key="9">
    <source>
        <dbReference type="ARBA" id="ARBA00022741"/>
    </source>
</evidence>
<comment type="similarity">
    <text evidence="2 13">Belongs to the SUA5 family.</text>
</comment>
<proteinExistence type="inferred from homology"/>
<dbReference type="InterPro" id="IPR017945">
    <property type="entry name" value="DHBP_synth_RibB-like_a/b_dom"/>
</dbReference>
<keyword evidence="9 13" id="KW-0547">Nucleotide-binding</keyword>
<dbReference type="InterPro" id="IPR038385">
    <property type="entry name" value="Sua5/YwlC_C"/>
</dbReference>
<dbReference type="GO" id="GO:0005524">
    <property type="term" value="F:ATP binding"/>
    <property type="evidence" value="ECO:0007669"/>
    <property type="project" value="UniProtKB-UniRule"/>
</dbReference>
<comment type="function">
    <text evidence="13">Required for the formation of a threonylcarbamoyl group on adenosine at position 37 (t(6)A37) in tRNAs that read codons beginning with adenine.</text>
</comment>
<dbReference type="STRING" id="1313304.CALK_1821"/>
<comment type="catalytic activity">
    <reaction evidence="12 13">
        <text>L-threonine + hydrogencarbonate + ATP = L-threonylcarbamoyladenylate + diphosphate + H2O</text>
        <dbReference type="Rhea" id="RHEA:36407"/>
        <dbReference type="ChEBI" id="CHEBI:15377"/>
        <dbReference type="ChEBI" id="CHEBI:17544"/>
        <dbReference type="ChEBI" id="CHEBI:30616"/>
        <dbReference type="ChEBI" id="CHEBI:33019"/>
        <dbReference type="ChEBI" id="CHEBI:57926"/>
        <dbReference type="ChEBI" id="CHEBI:73682"/>
        <dbReference type="EC" id="2.7.7.87"/>
    </reaction>
</comment>
<evidence type="ECO:0000256" key="13">
    <source>
        <dbReference type="PIRNR" id="PIRNR004930"/>
    </source>
</evidence>
<evidence type="ECO:0000256" key="3">
    <source>
        <dbReference type="ARBA" id="ARBA00012584"/>
    </source>
</evidence>
<feature type="binding site" evidence="14">
    <location>
        <position position="56"/>
    </location>
    <ligand>
        <name>ATP</name>
        <dbReference type="ChEBI" id="CHEBI:30616"/>
    </ligand>
</feature>
<feature type="binding site" evidence="14">
    <location>
        <position position="149"/>
    </location>
    <ligand>
        <name>ATP</name>
        <dbReference type="ChEBI" id="CHEBI:30616"/>
    </ligand>
</feature>
<dbReference type="GO" id="GO:0061710">
    <property type="term" value="F:L-threonylcarbamoyladenylate synthase"/>
    <property type="evidence" value="ECO:0007669"/>
    <property type="project" value="UniProtKB-EC"/>
</dbReference>
<feature type="binding site" evidence="14">
    <location>
        <position position="139"/>
    </location>
    <ligand>
        <name>L-threonine</name>
        <dbReference type="ChEBI" id="CHEBI:57926"/>
    </ligand>
</feature>
<feature type="binding site" evidence="14">
    <location>
        <position position="119"/>
    </location>
    <ligand>
        <name>L-threonine</name>
        <dbReference type="ChEBI" id="CHEBI:57926"/>
    </ligand>
</feature>
<evidence type="ECO:0000256" key="7">
    <source>
        <dbReference type="ARBA" id="ARBA00022694"/>
    </source>
</evidence>
<reference evidence="16 17" key="1">
    <citation type="journal article" date="2013" name="Environ. Microbiol.">
        <title>Genome analysis of Chitinivibrio alkaliphilus gen. nov., sp. nov., a novel extremely haloalkaliphilic anaerobic chitinolytic bacterium from the candidate phylum Termite Group 3.</title>
        <authorList>
            <person name="Sorokin D.Y."/>
            <person name="Gumerov V.M."/>
            <person name="Rakitin A.L."/>
            <person name="Beletsky A.V."/>
            <person name="Damste J.S."/>
            <person name="Muyzer G."/>
            <person name="Mardanov A.V."/>
            <person name="Ravin N.V."/>
        </authorList>
    </citation>
    <scope>NUCLEOTIDE SEQUENCE [LARGE SCALE GENOMIC DNA]</scope>
    <source>
        <strain evidence="16 17">ACht1</strain>
    </source>
</reference>
<keyword evidence="17" id="KW-1185">Reference proteome</keyword>
<comment type="subcellular location">
    <subcellularLocation>
        <location evidence="1 13">Cytoplasm</location>
    </subcellularLocation>
</comment>
<dbReference type="RefSeq" id="WP_022637255.1">
    <property type="nucleotide sequence ID" value="NZ_ASJR01000015.1"/>
</dbReference>
<feature type="domain" description="YrdC-like" evidence="15">
    <location>
        <begin position="11"/>
        <end position="197"/>
    </location>
</feature>
<dbReference type="EC" id="2.7.7.87" evidence="3 13"/>
<dbReference type="Gene3D" id="3.90.870.10">
    <property type="entry name" value="DHBP synthase"/>
    <property type="match status" value="1"/>
</dbReference>
<dbReference type="GO" id="GO:0005737">
    <property type="term" value="C:cytoplasm"/>
    <property type="evidence" value="ECO:0007669"/>
    <property type="project" value="UniProtKB-SubCell"/>
</dbReference>
<feature type="binding site" evidence="14">
    <location>
        <position position="179"/>
    </location>
    <ligand>
        <name>L-threonine</name>
        <dbReference type="ChEBI" id="CHEBI:57926"/>
    </ligand>
</feature>
<dbReference type="Gene3D" id="3.40.50.11030">
    <property type="entry name" value="Threonylcarbamoyl-AMP synthase, C-terminal domain"/>
    <property type="match status" value="1"/>
</dbReference>
<feature type="binding site" evidence="14">
    <location>
        <position position="193"/>
    </location>
    <ligand>
        <name>ATP</name>
        <dbReference type="ChEBI" id="CHEBI:30616"/>
    </ligand>
</feature>
<dbReference type="InterPro" id="IPR050156">
    <property type="entry name" value="TC-AMP_synthase_SUA5"/>
</dbReference>
<evidence type="ECO:0000313" key="16">
    <source>
        <dbReference type="EMBL" id="ERP31332.1"/>
    </source>
</evidence>
<evidence type="ECO:0000256" key="4">
    <source>
        <dbReference type="ARBA" id="ARBA00015492"/>
    </source>
</evidence>
<dbReference type="AlphaFoldDB" id="U7D8D7"/>
<feature type="binding site" evidence="14">
    <location>
        <position position="229"/>
    </location>
    <ligand>
        <name>ATP</name>
        <dbReference type="ChEBI" id="CHEBI:30616"/>
    </ligand>
</feature>
<protein>
    <recommendedName>
        <fullName evidence="4 13">Threonylcarbamoyl-AMP synthase</fullName>
        <shortName evidence="13">TC-AMP synthase</shortName>
        <ecNumber evidence="3 13">2.7.7.87</ecNumber>
    </recommendedName>
    <alternativeName>
        <fullName evidence="11 13">L-threonylcarbamoyladenylate synthase</fullName>
    </alternativeName>
</protein>
<feature type="binding site" evidence="14">
    <location>
        <position position="141"/>
    </location>
    <ligand>
        <name>ATP</name>
        <dbReference type="ChEBI" id="CHEBI:30616"/>
    </ligand>
</feature>
<keyword evidence="8 13" id="KW-0548">Nucleotidyltransferase</keyword>
<dbReference type="eggNOG" id="COG0009">
    <property type="taxonomic scope" value="Bacteria"/>
</dbReference>
<dbReference type="OrthoDB" id="9814580at2"/>
<gene>
    <name evidence="16" type="ORF">CALK_1821</name>
</gene>
<dbReference type="EMBL" id="ASJR01000015">
    <property type="protein sequence ID" value="ERP31332.1"/>
    <property type="molecule type" value="Genomic_DNA"/>
</dbReference>
<dbReference type="GO" id="GO:0003725">
    <property type="term" value="F:double-stranded RNA binding"/>
    <property type="evidence" value="ECO:0007669"/>
    <property type="project" value="UniProtKB-UniRule"/>
</dbReference>
<dbReference type="FunFam" id="3.90.870.10:FF:000009">
    <property type="entry name" value="Threonylcarbamoyl-AMP synthase, putative"/>
    <property type="match status" value="1"/>
</dbReference>
<organism evidence="16 17">
    <name type="scientific">Chitinivibrio alkaliphilus ACht1</name>
    <dbReference type="NCBI Taxonomy" id="1313304"/>
    <lineage>
        <taxon>Bacteria</taxon>
        <taxon>Pseudomonadati</taxon>
        <taxon>Fibrobacterota</taxon>
        <taxon>Chitinivibrionia</taxon>
        <taxon>Chitinivibrionales</taxon>
        <taxon>Chitinivibrionaceae</taxon>
        <taxon>Chitinivibrio</taxon>
    </lineage>
</organism>
<dbReference type="Pfam" id="PF03481">
    <property type="entry name" value="Sua5_C"/>
    <property type="match status" value="1"/>
</dbReference>
<evidence type="ECO:0000256" key="8">
    <source>
        <dbReference type="ARBA" id="ARBA00022695"/>
    </source>
</evidence>